<reference evidence="3" key="1">
    <citation type="submission" date="2017-01" db="EMBL/GenBank/DDBJ databases">
        <title>Comparative genomics of anhydrobiosis in the tardigrade Hypsibius dujardini.</title>
        <authorList>
            <person name="Yoshida Y."/>
            <person name="Koutsovoulos G."/>
            <person name="Laetsch D."/>
            <person name="Stevens L."/>
            <person name="Kumar S."/>
            <person name="Horikawa D."/>
            <person name="Ishino K."/>
            <person name="Komine S."/>
            <person name="Tomita M."/>
            <person name="Blaxter M."/>
            <person name="Arakawa K."/>
        </authorList>
    </citation>
    <scope>NUCLEOTIDE SEQUENCE [LARGE SCALE GENOMIC DNA]</scope>
    <source>
        <strain evidence="3">Z151</strain>
    </source>
</reference>
<evidence type="ECO:0000313" key="3">
    <source>
        <dbReference type="Proteomes" id="UP000192578"/>
    </source>
</evidence>
<feature type="compositionally biased region" description="Low complexity" evidence="1">
    <location>
        <begin position="172"/>
        <end position="183"/>
    </location>
</feature>
<feature type="compositionally biased region" description="Low complexity" evidence="1">
    <location>
        <begin position="211"/>
        <end position="237"/>
    </location>
</feature>
<organism evidence="2 3">
    <name type="scientific">Hypsibius exemplaris</name>
    <name type="common">Freshwater tardigrade</name>
    <dbReference type="NCBI Taxonomy" id="2072580"/>
    <lineage>
        <taxon>Eukaryota</taxon>
        <taxon>Metazoa</taxon>
        <taxon>Ecdysozoa</taxon>
        <taxon>Tardigrada</taxon>
        <taxon>Eutardigrada</taxon>
        <taxon>Parachela</taxon>
        <taxon>Hypsibioidea</taxon>
        <taxon>Hypsibiidae</taxon>
        <taxon>Hypsibius</taxon>
    </lineage>
</organism>
<feature type="region of interest" description="Disordered" evidence="1">
    <location>
        <begin position="1"/>
        <end position="113"/>
    </location>
</feature>
<accession>A0A1W0X7F6</accession>
<evidence type="ECO:0000256" key="1">
    <source>
        <dbReference type="SAM" id="MobiDB-lite"/>
    </source>
</evidence>
<name>A0A1W0X7F6_HYPEX</name>
<feature type="region of interest" description="Disordered" evidence="1">
    <location>
        <begin position="356"/>
        <end position="375"/>
    </location>
</feature>
<gene>
    <name evidence="2" type="ORF">BV898_02758</name>
</gene>
<feature type="region of interest" description="Disordered" evidence="1">
    <location>
        <begin position="881"/>
        <end position="915"/>
    </location>
</feature>
<proteinExistence type="predicted"/>
<sequence length="915" mass="96878">MREPKKLKASPTTGGAGNNNNGSSDNGLPVSSPLNRQPKTPSTGPDTPGSRSELPWPPKSQTPNSQARALSNSIKAESVEMPPPTPEPAAACTPLSMRSPGPGGPTPSPLDQFKKEDPIEKMANMASSLNGVGIGGPHSLRPPSAAPGTPSSYIPLSPGPNLANHLRSNLVSGGCPPGSGSMSPHPPHLMMPGGGGGGMGGGMPLQMQMTPQPQQMMHQHPHQQQPQQPHPNHGNPPADQPYLPNQNYIYVFDTELANYAAQDVISNRVQNIVEFHQQLPATKNFLNHFQMEGRTFNMSPQQRSQMMSAGLMHNNQRPQMRPDFGGGGGVPSAHQQVTKDMKLQKIRQLRDQIGMGNGNPQVAPPPYPAQGGGPGPVPMMPGGGGMMLPARPVRPAGSGRNSKRATAQMEATVTLEEVNYEAQHQHAQMEMMVKREGPSAGTFSGDGLYGQPLQQSCGMDLLGKEGNMATVMPVPSPQPIQYISGQLDQEVVIQKQPNRNFLRGGPANGGPRGMPPMNGPRMRGMAPINVDQQQQHVMNQQFADQMAGGPRMGGQMMMGGPPGGQQGMSSMTMQQHAQFQQQQHFSSQPFHPGQQPQGQCMSDMPQRHPGPSNGASHSPNQMFQAQQFEASIRAQFHGSSNSTLPGGPMMGHQKPPQTVNNTYVNANIAIEHVNIQNIPGAFENGGGGAHFQTHGGQGSVNFASDMQHMMNQGPPVGYQTSFNDGSFPGGGGGGVGPSPQVSIRTSAPHTIQYGPNRPPPPKQTRPPPNLDFLQPWTGGGGGASGPPQPPPLRGPMMSGGPQQPQHMSSGGFMQQQQPSPQMYAPSNGGGGGLPSQHLLQQQQQPDYSLSHQIMGGGVGNSNSEPAYAPGYQAFQEQLYASNTQPSSARQQQQQALQSSPQQQLQQTAASTAAPQ</sequence>
<feature type="compositionally biased region" description="Low complexity" evidence="1">
    <location>
        <begin position="18"/>
        <end position="27"/>
    </location>
</feature>
<feature type="compositionally biased region" description="Polar residues" evidence="1">
    <location>
        <begin position="32"/>
        <end position="45"/>
    </location>
</feature>
<feature type="region of interest" description="Disordered" evidence="1">
    <location>
        <begin position="128"/>
        <end position="193"/>
    </location>
</feature>
<comment type="caution">
    <text evidence="2">The sequence shown here is derived from an EMBL/GenBank/DDBJ whole genome shotgun (WGS) entry which is preliminary data.</text>
</comment>
<feature type="compositionally biased region" description="Polar residues" evidence="1">
    <location>
        <begin position="800"/>
        <end position="820"/>
    </location>
</feature>
<dbReference type="Proteomes" id="UP000192578">
    <property type="component" value="Unassembled WGS sequence"/>
</dbReference>
<feature type="compositionally biased region" description="Low complexity" evidence="1">
    <location>
        <begin position="883"/>
        <end position="915"/>
    </location>
</feature>
<feature type="compositionally biased region" description="Low complexity" evidence="1">
    <location>
        <begin position="834"/>
        <end position="852"/>
    </location>
</feature>
<feature type="compositionally biased region" description="Gly residues" evidence="1">
    <location>
        <begin position="727"/>
        <end position="736"/>
    </location>
</feature>
<feature type="region of interest" description="Disordered" evidence="1">
    <location>
        <begin position="211"/>
        <end position="244"/>
    </location>
</feature>
<feature type="compositionally biased region" description="Polar residues" evidence="1">
    <location>
        <begin position="61"/>
        <end position="75"/>
    </location>
</feature>
<evidence type="ECO:0000313" key="2">
    <source>
        <dbReference type="EMBL" id="OQV23310.1"/>
    </source>
</evidence>
<feature type="compositionally biased region" description="Low complexity" evidence="1">
    <location>
        <begin position="567"/>
        <end position="599"/>
    </location>
</feature>
<keyword evidence="3" id="KW-1185">Reference proteome</keyword>
<dbReference type="OrthoDB" id="7668649at2759"/>
<feature type="region of interest" description="Disordered" evidence="1">
    <location>
        <begin position="719"/>
        <end position="869"/>
    </location>
</feature>
<dbReference type="AlphaFoldDB" id="A0A1W0X7F6"/>
<feature type="region of interest" description="Disordered" evidence="1">
    <location>
        <begin position="561"/>
        <end position="619"/>
    </location>
</feature>
<feature type="compositionally biased region" description="Pro residues" evidence="1">
    <location>
        <begin position="756"/>
        <end position="769"/>
    </location>
</feature>
<dbReference type="EMBL" id="MTYJ01000012">
    <property type="protein sequence ID" value="OQV23310.1"/>
    <property type="molecule type" value="Genomic_DNA"/>
</dbReference>
<protein>
    <submittedName>
        <fullName evidence="2">Uncharacterized protein</fullName>
    </submittedName>
</protein>